<gene>
    <name evidence="8" type="ORF">FGG08_004581</name>
</gene>
<dbReference type="InterPro" id="IPR006751">
    <property type="entry name" value="TAFII55_prot_cons_reg"/>
</dbReference>
<feature type="compositionally biased region" description="Basic residues" evidence="6">
    <location>
        <begin position="54"/>
        <end position="63"/>
    </location>
</feature>
<dbReference type="OrthoDB" id="153872at2759"/>
<dbReference type="Pfam" id="PF04658">
    <property type="entry name" value="TAFII55_N"/>
    <property type="match status" value="1"/>
</dbReference>
<protein>
    <recommendedName>
        <fullName evidence="7">TAFII55 protein conserved region domain-containing protein</fullName>
    </recommendedName>
</protein>
<dbReference type="CDD" id="cd08047">
    <property type="entry name" value="TAF7"/>
    <property type="match status" value="1"/>
</dbReference>
<dbReference type="AlphaFoldDB" id="A0A9P8I229"/>
<comment type="subcellular location">
    <subcellularLocation>
        <location evidence="1">Nucleus</location>
    </subcellularLocation>
</comment>
<keyword evidence="5" id="KW-0539">Nucleus</keyword>
<evidence type="ECO:0000256" key="6">
    <source>
        <dbReference type="SAM" id="MobiDB-lite"/>
    </source>
</evidence>
<feature type="domain" description="TAFII55 protein conserved region" evidence="7">
    <location>
        <begin position="152"/>
        <end position="314"/>
    </location>
</feature>
<feature type="region of interest" description="Disordered" evidence="6">
    <location>
        <begin position="124"/>
        <end position="148"/>
    </location>
</feature>
<dbReference type="GO" id="GO:0051123">
    <property type="term" value="P:RNA polymerase II preinitiation complex assembly"/>
    <property type="evidence" value="ECO:0007669"/>
    <property type="project" value="TreeGrafter"/>
</dbReference>
<reference evidence="8" key="1">
    <citation type="submission" date="2021-03" db="EMBL/GenBank/DDBJ databases">
        <title>Comparative genomics and phylogenomic investigation of the class Geoglossomycetes provide insights into ecological specialization and systematics.</title>
        <authorList>
            <person name="Melie T."/>
            <person name="Pirro S."/>
            <person name="Miller A.N."/>
            <person name="Quandt A."/>
        </authorList>
    </citation>
    <scope>NUCLEOTIDE SEQUENCE</scope>
    <source>
        <strain evidence="8">GBOQ0MN5Z8</strain>
    </source>
</reference>
<comment type="caution">
    <text evidence="8">The sequence shown here is derived from an EMBL/GenBank/DDBJ whole genome shotgun (WGS) entry which is preliminary data.</text>
</comment>
<dbReference type="Proteomes" id="UP000698800">
    <property type="component" value="Unassembled WGS sequence"/>
</dbReference>
<evidence type="ECO:0000256" key="4">
    <source>
        <dbReference type="ARBA" id="ARBA00023163"/>
    </source>
</evidence>
<dbReference type="GO" id="GO:0005669">
    <property type="term" value="C:transcription factor TFIID complex"/>
    <property type="evidence" value="ECO:0007669"/>
    <property type="project" value="InterPro"/>
</dbReference>
<dbReference type="SMART" id="SM01370">
    <property type="entry name" value="TAFII55_N"/>
    <property type="match status" value="1"/>
</dbReference>
<proteinExistence type="inferred from homology"/>
<evidence type="ECO:0000313" key="9">
    <source>
        <dbReference type="Proteomes" id="UP000698800"/>
    </source>
</evidence>
<dbReference type="GO" id="GO:0016251">
    <property type="term" value="F:RNA polymerase II general transcription initiation factor activity"/>
    <property type="evidence" value="ECO:0007669"/>
    <property type="project" value="TreeGrafter"/>
</dbReference>
<keyword evidence="9" id="KW-1185">Reference proteome</keyword>
<evidence type="ECO:0000256" key="3">
    <source>
        <dbReference type="ARBA" id="ARBA00023015"/>
    </source>
</evidence>
<evidence type="ECO:0000313" key="8">
    <source>
        <dbReference type="EMBL" id="KAH0538864.1"/>
    </source>
</evidence>
<feature type="region of interest" description="Disordered" evidence="6">
    <location>
        <begin position="1"/>
        <end position="106"/>
    </location>
</feature>
<keyword evidence="3" id="KW-0805">Transcription regulation</keyword>
<dbReference type="PANTHER" id="PTHR12228">
    <property type="entry name" value="TRANSCRIPTION INITIATION FACTOR TFIID 55 KD SUBUNIT-RELATED"/>
    <property type="match status" value="1"/>
</dbReference>
<evidence type="ECO:0000256" key="2">
    <source>
        <dbReference type="ARBA" id="ARBA00009368"/>
    </source>
</evidence>
<keyword evidence="4" id="KW-0804">Transcription</keyword>
<dbReference type="PANTHER" id="PTHR12228:SF0">
    <property type="entry name" value="TATA-BOX BINDING PROTEIN ASSOCIATED FACTOR 7"/>
    <property type="match status" value="1"/>
</dbReference>
<feature type="region of interest" description="Disordered" evidence="6">
    <location>
        <begin position="421"/>
        <end position="449"/>
    </location>
</feature>
<evidence type="ECO:0000256" key="5">
    <source>
        <dbReference type="ARBA" id="ARBA00023242"/>
    </source>
</evidence>
<evidence type="ECO:0000259" key="7">
    <source>
        <dbReference type="SMART" id="SM01370"/>
    </source>
</evidence>
<evidence type="ECO:0000256" key="1">
    <source>
        <dbReference type="ARBA" id="ARBA00004123"/>
    </source>
</evidence>
<comment type="similarity">
    <text evidence="2">Belongs to the TAF7 family.</text>
</comment>
<feature type="compositionally biased region" description="Acidic residues" evidence="6">
    <location>
        <begin position="430"/>
        <end position="448"/>
    </location>
</feature>
<name>A0A9P8I229_9PEZI</name>
<dbReference type="InterPro" id="IPR037817">
    <property type="entry name" value="TAF7"/>
</dbReference>
<feature type="compositionally biased region" description="Low complexity" evidence="6">
    <location>
        <begin position="65"/>
        <end position="78"/>
    </location>
</feature>
<accession>A0A9P8I229</accession>
<sequence>MSNTSSRPAFKLKLSTPSISNAADFPSSSSPKIKLKLGNPSKQSTMAVNPPKEKKPRKPRVKKITTAAEASSVTASPTRGKKRANPDIDVEDHQEIAPEPDMNPPIKKLRLTASRTPMAAIIRKKTKGKPPSRPLGVGYDSESSDRETDPAIEEEFVLRMQPGEDCDLLRKAIAEKRIGIPIRDGGLDIWMRFFTKDGRRAVICIKGRMYAGVLVDLPCVVEGMKSWDRKGFWKSADICQMLLVTGPIANEQTALTAPLPSIVDPQTFQYPHGLTPPMHFARRRRFRKRISNHTIEAVEDEVERLLALDQKCEPGTSKYEILDLDRFTRDGSTAHDSDGEGGYDMLGNAGMAGQQDYDIDTDAQIEGDSYFDDIGEDLEADLEMAMMEDGDVIPSVEGTAAASPASQVIANMANANGAGSLAATSAAAEDSGDESEEDDEEEELDDEALERQQDLQRQQEEIADLQAEIHNKTAELEKLTNPLLRVKVSKMIASLKSDLELKRGAIGEEE</sequence>
<organism evidence="8 9">
    <name type="scientific">Glutinoglossum americanum</name>
    <dbReference type="NCBI Taxonomy" id="1670608"/>
    <lineage>
        <taxon>Eukaryota</taxon>
        <taxon>Fungi</taxon>
        <taxon>Dikarya</taxon>
        <taxon>Ascomycota</taxon>
        <taxon>Pezizomycotina</taxon>
        <taxon>Geoglossomycetes</taxon>
        <taxon>Geoglossales</taxon>
        <taxon>Geoglossaceae</taxon>
        <taxon>Glutinoglossum</taxon>
    </lineage>
</organism>
<dbReference type="EMBL" id="JAGHQL010000094">
    <property type="protein sequence ID" value="KAH0538864.1"/>
    <property type="molecule type" value="Genomic_DNA"/>
</dbReference>